<dbReference type="Proteomes" id="UP000023152">
    <property type="component" value="Unassembled WGS sequence"/>
</dbReference>
<dbReference type="Gene3D" id="3.30.470.30">
    <property type="entry name" value="DNA ligase/mRNA capping enzyme"/>
    <property type="match status" value="1"/>
</dbReference>
<evidence type="ECO:0000313" key="3">
    <source>
        <dbReference type="Proteomes" id="UP000023152"/>
    </source>
</evidence>
<feature type="domain" description="RNA ligase" evidence="1">
    <location>
        <begin position="20"/>
        <end position="209"/>
    </location>
</feature>
<dbReference type="InterPro" id="IPR052732">
    <property type="entry name" value="Cell-binding_unc_protein"/>
</dbReference>
<dbReference type="PANTHER" id="PTHR43883">
    <property type="entry name" value="SLR0207 PROTEIN"/>
    <property type="match status" value="1"/>
</dbReference>
<protein>
    <submittedName>
        <fullName evidence="2">DNA ligase III-like protein</fullName>
    </submittedName>
</protein>
<organism evidence="2 3">
    <name type="scientific">Reticulomyxa filosa</name>
    <dbReference type="NCBI Taxonomy" id="46433"/>
    <lineage>
        <taxon>Eukaryota</taxon>
        <taxon>Sar</taxon>
        <taxon>Rhizaria</taxon>
        <taxon>Retaria</taxon>
        <taxon>Foraminifera</taxon>
        <taxon>Monothalamids</taxon>
        <taxon>Reticulomyxidae</taxon>
        <taxon>Reticulomyxa</taxon>
    </lineage>
</organism>
<dbReference type="InterPro" id="IPR021122">
    <property type="entry name" value="RNA_ligase_dom_REL/Rnl2"/>
</dbReference>
<dbReference type="PANTHER" id="PTHR43883:SF1">
    <property type="entry name" value="GLUCONOKINASE"/>
    <property type="match status" value="1"/>
</dbReference>
<proteinExistence type="predicted"/>
<sequence length="259" mass="30831">MWWEIVTTEQKLFFGPTALEVIVTEKVDGANLGISLGKNYEIECFHRGQAITHVTSIEYSKLKYFLEEKQKFLCQILEPQRHVLCGEWWFVTFYCPQPNFFFLCMGYGMSSQVKHSIEYDALPAWLLVFDIYDKYTQTFMSRSKLEEVCRDKFEMTPIITRKVFQDKQELEELLNNTMSTYRKKTPHPIEGLYLKIDDDSKGINLHRCKLVRSEFVQNITEHWMHKKTVISFEIEQTIFFCARKKLKQFVIQNASDYFL</sequence>
<reference evidence="2 3" key="1">
    <citation type="journal article" date="2013" name="Curr. Biol.">
        <title>The Genome of the Foraminiferan Reticulomyxa filosa.</title>
        <authorList>
            <person name="Glockner G."/>
            <person name="Hulsmann N."/>
            <person name="Schleicher M."/>
            <person name="Noegel A.A."/>
            <person name="Eichinger L."/>
            <person name="Gallinger C."/>
            <person name="Pawlowski J."/>
            <person name="Sierra R."/>
            <person name="Euteneuer U."/>
            <person name="Pillet L."/>
            <person name="Moustafa A."/>
            <person name="Platzer M."/>
            <person name="Groth M."/>
            <person name="Szafranski K."/>
            <person name="Schliwa M."/>
        </authorList>
    </citation>
    <scope>NUCLEOTIDE SEQUENCE [LARGE SCALE GENOMIC DNA]</scope>
</reference>
<comment type="caution">
    <text evidence="2">The sequence shown here is derived from an EMBL/GenBank/DDBJ whole genome shotgun (WGS) entry which is preliminary data.</text>
</comment>
<dbReference type="GO" id="GO:0016874">
    <property type="term" value="F:ligase activity"/>
    <property type="evidence" value="ECO:0007669"/>
    <property type="project" value="UniProtKB-KW"/>
</dbReference>
<evidence type="ECO:0000259" key="1">
    <source>
        <dbReference type="Pfam" id="PF09414"/>
    </source>
</evidence>
<dbReference type="AlphaFoldDB" id="X6MEX4"/>
<keyword evidence="3" id="KW-1185">Reference proteome</keyword>
<name>X6MEX4_RETFI</name>
<keyword evidence="2" id="KW-0436">Ligase</keyword>
<dbReference type="OrthoDB" id="19045at2759"/>
<dbReference type="SUPFAM" id="SSF56091">
    <property type="entry name" value="DNA ligase/mRNA capping enzyme, catalytic domain"/>
    <property type="match status" value="1"/>
</dbReference>
<evidence type="ECO:0000313" key="2">
    <source>
        <dbReference type="EMBL" id="ETO12573.1"/>
    </source>
</evidence>
<dbReference type="OMA" id="YAKHSIH"/>
<gene>
    <name evidence="2" type="ORF">RFI_24801</name>
</gene>
<dbReference type="EMBL" id="ASPP01021276">
    <property type="protein sequence ID" value="ETO12573.1"/>
    <property type="molecule type" value="Genomic_DNA"/>
</dbReference>
<accession>X6MEX4</accession>
<dbReference type="Pfam" id="PF09414">
    <property type="entry name" value="RNA_ligase"/>
    <property type="match status" value="1"/>
</dbReference>